<dbReference type="GO" id="GO:0051213">
    <property type="term" value="F:dioxygenase activity"/>
    <property type="evidence" value="ECO:0007669"/>
    <property type="project" value="UniProtKB-KW"/>
</dbReference>
<dbReference type="InterPro" id="IPR000486">
    <property type="entry name" value="Xdiol_ring_cleave_dOase_1/2"/>
</dbReference>
<dbReference type="GO" id="GO:0008198">
    <property type="term" value="F:ferrous iron binding"/>
    <property type="evidence" value="ECO:0007669"/>
    <property type="project" value="InterPro"/>
</dbReference>
<evidence type="ECO:0000256" key="2">
    <source>
        <dbReference type="ARBA" id="ARBA00008784"/>
    </source>
</evidence>
<keyword evidence="12" id="KW-1185">Reference proteome</keyword>
<dbReference type="Gene3D" id="3.10.180.10">
    <property type="entry name" value="2,3-Dihydroxybiphenyl 1,2-Dioxygenase, domain 1"/>
    <property type="match status" value="1"/>
</dbReference>
<feature type="compositionally biased region" description="Basic and acidic residues" evidence="9">
    <location>
        <begin position="154"/>
        <end position="169"/>
    </location>
</feature>
<dbReference type="Proteomes" id="UP000019140">
    <property type="component" value="Unassembled WGS sequence"/>
</dbReference>
<comment type="cofactor">
    <cofactor evidence="1 8">
        <name>Fe(2+)</name>
        <dbReference type="ChEBI" id="CHEBI:29033"/>
    </cofactor>
</comment>
<dbReference type="EMBL" id="AZHX01000006">
    <property type="protein sequence ID" value="ETX09325.1"/>
    <property type="molecule type" value="Genomic_DNA"/>
</dbReference>
<feature type="region of interest" description="Disordered" evidence="9">
    <location>
        <begin position="144"/>
        <end position="169"/>
    </location>
</feature>
<protein>
    <recommendedName>
        <fullName evidence="10">VOC domain-containing protein</fullName>
    </recommendedName>
</protein>
<evidence type="ECO:0000256" key="3">
    <source>
        <dbReference type="ARBA" id="ARBA00022723"/>
    </source>
</evidence>
<dbReference type="HOGENOM" id="CLU_046006_19_0_7"/>
<evidence type="ECO:0000313" key="11">
    <source>
        <dbReference type="EMBL" id="ETX09325.1"/>
    </source>
</evidence>
<dbReference type="InterPro" id="IPR004360">
    <property type="entry name" value="Glyas_Fos-R_dOase_dom"/>
</dbReference>
<dbReference type="InterPro" id="IPR037523">
    <property type="entry name" value="VOC_core"/>
</dbReference>
<evidence type="ECO:0000256" key="5">
    <source>
        <dbReference type="ARBA" id="ARBA00022964"/>
    </source>
</evidence>
<reference evidence="11 12" key="1">
    <citation type="journal article" date="2014" name="Nature">
        <title>An environmental bacterial taxon with a large and distinct metabolic repertoire.</title>
        <authorList>
            <person name="Wilson M.C."/>
            <person name="Mori T."/>
            <person name="Ruckert C."/>
            <person name="Uria A.R."/>
            <person name="Helf M.J."/>
            <person name="Takada K."/>
            <person name="Gernert C."/>
            <person name="Steffens U.A."/>
            <person name="Heycke N."/>
            <person name="Schmitt S."/>
            <person name="Rinke C."/>
            <person name="Helfrich E.J."/>
            <person name="Brachmann A.O."/>
            <person name="Gurgui C."/>
            <person name="Wakimoto T."/>
            <person name="Kracht M."/>
            <person name="Crusemann M."/>
            <person name="Hentschel U."/>
            <person name="Abe I."/>
            <person name="Matsunaga S."/>
            <person name="Kalinowski J."/>
            <person name="Takeyama H."/>
            <person name="Piel J."/>
        </authorList>
    </citation>
    <scope>NUCLEOTIDE SEQUENCE [LARGE SCALE GENOMIC DNA]</scope>
    <source>
        <strain evidence="12">TSY2</strain>
    </source>
</reference>
<dbReference type="InterPro" id="IPR029068">
    <property type="entry name" value="Glyas_Bleomycin-R_OHBP_Dase"/>
</dbReference>
<organism evidence="11 12">
    <name type="scientific">Candidatus Entotheonella gemina</name>
    <dbReference type="NCBI Taxonomy" id="1429439"/>
    <lineage>
        <taxon>Bacteria</taxon>
        <taxon>Pseudomonadati</taxon>
        <taxon>Nitrospinota/Tectimicrobiota group</taxon>
        <taxon>Candidatus Tectimicrobiota</taxon>
        <taxon>Candidatus Entotheonellia</taxon>
        <taxon>Candidatus Entotheonellales</taxon>
        <taxon>Candidatus Entotheonellaceae</taxon>
        <taxon>Candidatus Entotheonella</taxon>
    </lineage>
</organism>
<evidence type="ECO:0000256" key="1">
    <source>
        <dbReference type="ARBA" id="ARBA00001954"/>
    </source>
</evidence>
<dbReference type="PANTHER" id="PTHR43279">
    <property type="entry name" value="CATECHOL-2,3-DIOXYGENASE"/>
    <property type="match status" value="1"/>
</dbReference>
<keyword evidence="4 8" id="KW-0058">Aromatic hydrocarbons catabolism</keyword>
<keyword evidence="5 8" id="KW-0223">Dioxygenase</keyword>
<keyword evidence="3" id="KW-0479">Metal-binding</keyword>
<name>W4MGP2_9BACT</name>
<accession>W4MGP2</accession>
<evidence type="ECO:0000256" key="9">
    <source>
        <dbReference type="SAM" id="MobiDB-lite"/>
    </source>
</evidence>
<gene>
    <name evidence="11" type="ORF">ETSY2_00190</name>
</gene>
<evidence type="ECO:0000256" key="4">
    <source>
        <dbReference type="ARBA" id="ARBA00022797"/>
    </source>
</evidence>
<dbReference type="PANTHER" id="PTHR43279:SF1">
    <property type="entry name" value="CATECHOL-2,3-DIOXYGENASE"/>
    <property type="match status" value="1"/>
</dbReference>
<proteinExistence type="inferred from homology"/>
<comment type="similarity">
    <text evidence="2 8">Belongs to the extradiol ring-cleavage dioxygenase family.</text>
</comment>
<dbReference type="SUPFAM" id="SSF54593">
    <property type="entry name" value="Glyoxalase/Bleomycin resistance protein/Dihydroxybiphenyl dioxygenase"/>
    <property type="match status" value="1"/>
</dbReference>
<dbReference type="AlphaFoldDB" id="W4MGP2"/>
<feature type="domain" description="VOC" evidence="10">
    <location>
        <begin position="6"/>
        <end position="126"/>
    </location>
</feature>
<keyword evidence="6 8" id="KW-0560">Oxidoreductase</keyword>
<evidence type="ECO:0000313" key="12">
    <source>
        <dbReference type="Proteomes" id="UP000019140"/>
    </source>
</evidence>
<evidence type="ECO:0000256" key="6">
    <source>
        <dbReference type="ARBA" id="ARBA00023002"/>
    </source>
</evidence>
<dbReference type="Pfam" id="PF00903">
    <property type="entry name" value="Glyoxalase"/>
    <property type="match status" value="1"/>
</dbReference>
<keyword evidence="7 8" id="KW-0408">Iron</keyword>
<dbReference type="PROSITE" id="PS00082">
    <property type="entry name" value="EXTRADIOL_DIOXYGENAS"/>
    <property type="match status" value="1"/>
</dbReference>
<dbReference type="PROSITE" id="PS51819">
    <property type="entry name" value="VOC"/>
    <property type="match status" value="1"/>
</dbReference>
<comment type="caution">
    <text evidence="11">The sequence shown here is derived from an EMBL/GenBank/DDBJ whole genome shotgun (WGS) entry which is preliminary data.</text>
</comment>
<evidence type="ECO:0000259" key="10">
    <source>
        <dbReference type="PROSITE" id="PS51819"/>
    </source>
</evidence>
<evidence type="ECO:0000256" key="7">
    <source>
        <dbReference type="ARBA" id="ARBA00023004"/>
    </source>
</evidence>
<sequence length="169" mass="18580">MSIPREIGHLVLNVTDVERSTAFYRDVVGFQVARYRPDGTGTFLTCGVVHHNLALFKAPEGAQPAQKGQVGLNHFAFKVDSYSALQAAHERLVEAGATIDHIVDHGMTRSVYFLDPDGIEMELFCDTFGTEAEGLAFMQATPGQATPMDITEPEPARPEVPTRDYTKIK</sequence>
<evidence type="ECO:0000256" key="8">
    <source>
        <dbReference type="RuleBase" id="RU000683"/>
    </source>
</evidence>